<comment type="caution">
    <text evidence="2">The sequence shown here is derived from an EMBL/GenBank/DDBJ whole genome shotgun (WGS) entry which is preliminary data.</text>
</comment>
<dbReference type="AlphaFoldDB" id="A0A4Z1A4B3"/>
<keyword evidence="1" id="KW-0472">Membrane</keyword>
<evidence type="ECO:0000256" key="1">
    <source>
        <dbReference type="SAM" id="Phobius"/>
    </source>
</evidence>
<evidence type="ECO:0000313" key="2">
    <source>
        <dbReference type="EMBL" id="TGL75617.1"/>
    </source>
</evidence>
<feature type="transmembrane region" description="Helical" evidence="1">
    <location>
        <begin position="147"/>
        <end position="167"/>
    </location>
</feature>
<keyword evidence="3" id="KW-1185">Reference proteome</keyword>
<reference evidence="2" key="1">
    <citation type="journal article" date="2019" name="PLoS Negl. Trop. Dis.">
        <title>Revisiting the worldwide diversity of Leptospira species in the environment.</title>
        <authorList>
            <person name="Vincent A.T."/>
            <person name="Schiettekatte O."/>
            <person name="Bourhy P."/>
            <person name="Veyrier F.J."/>
            <person name="Picardeau M."/>
        </authorList>
    </citation>
    <scope>NUCLEOTIDE SEQUENCE [LARGE SCALE GENOMIC DNA]</scope>
    <source>
        <strain evidence="2">201702451</strain>
    </source>
</reference>
<proteinExistence type="predicted"/>
<dbReference type="RefSeq" id="WP_135640565.1">
    <property type="nucleotide sequence ID" value="NZ_RQGH01000007.1"/>
</dbReference>
<name>A0A4Z1A4B3_9LEPT</name>
<keyword evidence="1" id="KW-0812">Transmembrane</keyword>
<organism evidence="2 3">
    <name type="scientific">Leptospira jelokensis</name>
    <dbReference type="NCBI Taxonomy" id="2484931"/>
    <lineage>
        <taxon>Bacteria</taxon>
        <taxon>Pseudomonadati</taxon>
        <taxon>Spirochaetota</taxon>
        <taxon>Spirochaetia</taxon>
        <taxon>Leptospirales</taxon>
        <taxon>Leptospiraceae</taxon>
        <taxon>Leptospira</taxon>
    </lineage>
</organism>
<feature type="transmembrane region" description="Helical" evidence="1">
    <location>
        <begin position="187"/>
        <end position="207"/>
    </location>
</feature>
<keyword evidence="1" id="KW-1133">Transmembrane helix</keyword>
<accession>A0A4Z1A4B3</accession>
<protein>
    <submittedName>
        <fullName evidence="2">Uncharacterized protein</fullName>
    </submittedName>
</protein>
<sequence length="213" mass="23533">MNPIPEPINTQSWNGKQFFVGILFLILPVILFAYVGVGATLKCQNESCELERKGFFQSSKDSFLTSDILRIGYNSEGASLVRTGASSVGVSGTDLEIHFQNGTSILVFGTPIGYQFGNLDYRELDVLASHPKGDPIVLSSYSFGGKLLFIGPTMAFIGYILILMQFVRPVTADLLPTDLQKNRIYNLVVFLSSLSFVIVLYFLLWNLGKSKLI</sequence>
<feature type="transmembrane region" description="Helical" evidence="1">
    <location>
        <begin position="18"/>
        <end position="37"/>
    </location>
</feature>
<dbReference type="EMBL" id="RQGH01000007">
    <property type="protein sequence ID" value="TGL75617.1"/>
    <property type="molecule type" value="Genomic_DNA"/>
</dbReference>
<evidence type="ECO:0000313" key="3">
    <source>
        <dbReference type="Proteomes" id="UP000297567"/>
    </source>
</evidence>
<gene>
    <name evidence="2" type="ORF">EHQ62_01960</name>
</gene>
<dbReference type="Proteomes" id="UP000297567">
    <property type="component" value="Unassembled WGS sequence"/>
</dbReference>